<comment type="subcellular location">
    <subcellularLocation>
        <location evidence="1">Nucleus</location>
    </subcellularLocation>
</comment>
<dbReference type="GO" id="GO:0000981">
    <property type="term" value="F:DNA-binding transcription factor activity, RNA polymerase II-specific"/>
    <property type="evidence" value="ECO:0007669"/>
    <property type="project" value="UniProtKB-ARBA"/>
</dbReference>
<evidence type="ECO:0000259" key="8">
    <source>
        <dbReference type="PROSITE" id="PS51433"/>
    </source>
</evidence>
<evidence type="ECO:0000256" key="6">
    <source>
        <dbReference type="ARBA" id="ARBA00023163"/>
    </source>
</evidence>
<dbReference type="GO" id="GO:0000977">
    <property type="term" value="F:RNA polymerase II transcription regulatory region sequence-specific DNA binding"/>
    <property type="evidence" value="ECO:0007669"/>
    <property type="project" value="UniProtKB-ARBA"/>
</dbReference>
<evidence type="ECO:0000256" key="7">
    <source>
        <dbReference type="ARBA" id="ARBA00023242"/>
    </source>
</evidence>
<dbReference type="InterPro" id="IPR003118">
    <property type="entry name" value="Pointed_dom"/>
</dbReference>
<accession>A0A8J1J456</accession>
<dbReference type="RefSeq" id="XP_031752648.1">
    <property type="nucleotide sequence ID" value="XM_031896788.1"/>
</dbReference>
<gene>
    <name evidence="10 11" type="primary">LOC101734178</name>
</gene>
<dbReference type="GO" id="GO:0005634">
    <property type="term" value="C:nucleus"/>
    <property type="evidence" value="ECO:0007669"/>
    <property type="project" value="UniProtKB-SubCell"/>
</dbReference>
<evidence type="ECO:0000256" key="1">
    <source>
        <dbReference type="ARBA" id="ARBA00004123"/>
    </source>
</evidence>
<evidence type="ECO:0000256" key="2">
    <source>
        <dbReference type="ARBA" id="ARBA00005562"/>
    </source>
</evidence>
<dbReference type="Proteomes" id="UP000008143">
    <property type="component" value="Chromosome 2"/>
</dbReference>
<dbReference type="AGR" id="Xenbase:XB-GENE-29087599"/>
<evidence type="ECO:0000256" key="3">
    <source>
        <dbReference type="ARBA" id="ARBA00022491"/>
    </source>
</evidence>
<keyword evidence="7" id="KW-0539">Nucleus</keyword>
<proteinExistence type="inferred from homology"/>
<dbReference type="InterPro" id="IPR013761">
    <property type="entry name" value="SAM/pointed_sf"/>
</dbReference>
<sequence>MSENGNTQSFYGNKARLEASLSGTVPLLDGSSYSLTETDFSIIEDVISKVPGSLRIHPSLWSKDDVIQWLRWAEKECSLRRTDDKKFVMNGRALCILTKEDFKKRSPSSGDVLYELLRHIKTHRKALVNHPFISKSIRKMNYLQLHSCAKRATDIITSHTSKCQHLSVEKTDAQEGPLNLSHKLERLPDLENRNDYLAAHVEKPRTGKCIFKCASKVQQISGKYLHGHCPGEVLPKV</sequence>
<dbReference type="SMART" id="SM00251">
    <property type="entry name" value="SAM_PNT"/>
    <property type="match status" value="1"/>
</dbReference>
<keyword evidence="3" id="KW-0678">Repressor</keyword>
<dbReference type="GeneID" id="101734178"/>
<dbReference type="FunFam" id="1.10.150.50:FF:000030">
    <property type="entry name" value="transcription factor ETV6"/>
    <property type="match status" value="1"/>
</dbReference>
<keyword evidence="5" id="KW-0238">DNA-binding</keyword>
<dbReference type="SUPFAM" id="SSF47769">
    <property type="entry name" value="SAM/Pointed domain"/>
    <property type="match status" value="1"/>
</dbReference>
<dbReference type="PROSITE" id="PS51433">
    <property type="entry name" value="PNT"/>
    <property type="match status" value="1"/>
</dbReference>
<evidence type="ECO:0000256" key="5">
    <source>
        <dbReference type="ARBA" id="ARBA00023125"/>
    </source>
</evidence>
<keyword evidence="9" id="KW-1185">Reference proteome</keyword>
<reference evidence="10" key="1">
    <citation type="submission" date="2025-08" db="UniProtKB">
        <authorList>
            <consortium name="RefSeq"/>
        </authorList>
    </citation>
    <scope>IDENTIFICATION</scope>
    <source>
        <strain evidence="10">Nigerian</strain>
        <tissue evidence="10">Liver and blood</tissue>
    </source>
</reference>
<keyword evidence="4" id="KW-0805">Transcription regulation</keyword>
<evidence type="ECO:0000313" key="11">
    <source>
        <dbReference type="Xenbase" id="XB-GENE-29087599"/>
    </source>
</evidence>
<dbReference type="Pfam" id="PF02198">
    <property type="entry name" value="SAM_PNT"/>
    <property type="match status" value="1"/>
</dbReference>
<evidence type="ECO:0000313" key="9">
    <source>
        <dbReference type="Proteomes" id="UP000008143"/>
    </source>
</evidence>
<evidence type="ECO:0000256" key="4">
    <source>
        <dbReference type="ARBA" id="ARBA00023015"/>
    </source>
</evidence>
<name>A0A8J1J456_XENTR</name>
<keyword evidence="6" id="KW-0804">Transcription</keyword>
<comment type="similarity">
    <text evidence="2">Belongs to the ETS family.</text>
</comment>
<protein>
    <submittedName>
        <fullName evidence="10">Transcription factor ETV6-like isoform X3</fullName>
    </submittedName>
</protein>
<evidence type="ECO:0000313" key="10">
    <source>
        <dbReference type="RefSeq" id="XP_031752648.1"/>
    </source>
</evidence>
<dbReference type="Xenbase" id="XB-GENE-29087599">
    <property type="gene designation" value="LOC101734178"/>
</dbReference>
<feature type="domain" description="PNT" evidence="8">
    <location>
        <begin position="40"/>
        <end position="124"/>
    </location>
</feature>
<dbReference type="AlphaFoldDB" id="A0A8J1J456"/>
<dbReference type="Gene3D" id="1.10.150.50">
    <property type="entry name" value="Transcription Factor, Ets-1"/>
    <property type="match status" value="1"/>
</dbReference>
<organism evidence="9 10">
    <name type="scientific">Xenopus tropicalis</name>
    <name type="common">Western clawed frog</name>
    <name type="synonym">Silurana tropicalis</name>
    <dbReference type="NCBI Taxonomy" id="8364"/>
    <lineage>
        <taxon>Eukaryota</taxon>
        <taxon>Metazoa</taxon>
        <taxon>Chordata</taxon>
        <taxon>Craniata</taxon>
        <taxon>Vertebrata</taxon>
        <taxon>Euteleostomi</taxon>
        <taxon>Amphibia</taxon>
        <taxon>Batrachia</taxon>
        <taxon>Anura</taxon>
        <taxon>Pipoidea</taxon>
        <taxon>Pipidae</taxon>
        <taxon>Xenopodinae</taxon>
        <taxon>Xenopus</taxon>
        <taxon>Silurana</taxon>
    </lineage>
</organism>